<dbReference type="PANTHER" id="PTHR42852:SF6">
    <property type="entry name" value="THIOL:DISULFIDE INTERCHANGE PROTEIN DSBE"/>
    <property type="match status" value="1"/>
</dbReference>
<accession>A0ABS1HFR5</accession>
<evidence type="ECO:0000256" key="1">
    <source>
        <dbReference type="ARBA" id="ARBA00004196"/>
    </source>
</evidence>
<keyword evidence="4" id="KW-0676">Redox-active center</keyword>
<sequence length="178" mass="20446">MKNIRYIIAIAVLTCLVQLSFAQKLSVGDTVPEFTQQSVNGESFSLSSLRGQLVLVDFWASWCAPCRKENPHLVEAYQQYKNVRFNKAKGFTILSVSLDMKDDAWKKAIKDDGLVWPHHTSDLKGWRNAVAKQYGVRKVPSNFLIDEEGVIVAVDLRGEALLKKLKKLQRRGWYRFWE</sequence>
<keyword evidence="2" id="KW-0201">Cytochrome c-type biogenesis</keyword>
<dbReference type="Proteomes" id="UP000605676">
    <property type="component" value="Unassembled WGS sequence"/>
</dbReference>
<dbReference type="SUPFAM" id="SSF52833">
    <property type="entry name" value="Thioredoxin-like"/>
    <property type="match status" value="1"/>
</dbReference>
<dbReference type="EMBL" id="JAENRR010000006">
    <property type="protein sequence ID" value="MBK3516520.1"/>
    <property type="molecule type" value="Genomic_DNA"/>
</dbReference>
<gene>
    <name evidence="6" type="ORF">JIV24_04140</name>
</gene>
<proteinExistence type="predicted"/>
<dbReference type="PROSITE" id="PS00194">
    <property type="entry name" value="THIOREDOXIN_1"/>
    <property type="match status" value="1"/>
</dbReference>
<protein>
    <submittedName>
        <fullName evidence="6">TlpA family protein disulfide reductase</fullName>
    </submittedName>
</protein>
<evidence type="ECO:0000256" key="2">
    <source>
        <dbReference type="ARBA" id="ARBA00022748"/>
    </source>
</evidence>
<dbReference type="InterPro" id="IPR050553">
    <property type="entry name" value="Thioredoxin_ResA/DsbE_sf"/>
</dbReference>
<name>A0ABS1HFR5_9BACT</name>
<evidence type="ECO:0000256" key="4">
    <source>
        <dbReference type="ARBA" id="ARBA00023284"/>
    </source>
</evidence>
<dbReference type="CDD" id="cd02966">
    <property type="entry name" value="TlpA_like_family"/>
    <property type="match status" value="1"/>
</dbReference>
<reference evidence="6 7" key="1">
    <citation type="submission" date="2021-01" db="EMBL/GenBank/DDBJ databases">
        <title>Carboxyliciviraga sp.nov., isolated from coastal sediments.</title>
        <authorList>
            <person name="Lu D."/>
            <person name="Zhang T."/>
        </authorList>
    </citation>
    <scope>NUCLEOTIDE SEQUENCE [LARGE SCALE GENOMIC DNA]</scope>
    <source>
        <strain evidence="6 7">N1Y132</strain>
    </source>
</reference>
<dbReference type="PROSITE" id="PS51352">
    <property type="entry name" value="THIOREDOXIN_2"/>
    <property type="match status" value="1"/>
</dbReference>
<dbReference type="Pfam" id="PF00578">
    <property type="entry name" value="AhpC-TSA"/>
    <property type="match status" value="1"/>
</dbReference>
<dbReference type="Gene3D" id="3.40.30.10">
    <property type="entry name" value="Glutaredoxin"/>
    <property type="match status" value="1"/>
</dbReference>
<evidence type="ECO:0000313" key="6">
    <source>
        <dbReference type="EMBL" id="MBK3516520.1"/>
    </source>
</evidence>
<comment type="caution">
    <text evidence="6">The sequence shown here is derived from an EMBL/GenBank/DDBJ whole genome shotgun (WGS) entry which is preliminary data.</text>
</comment>
<dbReference type="RefSeq" id="WP_200463748.1">
    <property type="nucleotide sequence ID" value="NZ_JAENRR010000006.1"/>
</dbReference>
<feature type="domain" description="Thioredoxin" evidence="5">
    <location>
        <begin position="25"/>
        <end position="174"/>
    </location>
</feature>
<dbReference type="InterPro" id="IPR013766">
    <property type="entry name" value="Thioredoxin_domain"/>
</dbReference>
<keyword evidence="7" id="KW-1185">Reference proteome</keyword>
<keyword evidence="3" id="KW-1015">Disulfide bond</keyword>
<dbReference type="InterPro" id="IPR017937">
    <property type="entry name" value="Thioredoxin_CS"/>
</dbReference>
<dbReference type="InterPro" id="IPR036249">
    <property type="entry name" value="Thioredoxin-like_sf"/>
</dbReference>
<comment type="subcellular location">
    <subcellularLocation>
        <location evidence="1">Cell envelope</location>
    </subcellularLocation>
</comment>
<dbReference type="PANTHER" id="PTHR42852">
    <property type="entry name" value="THIOL:DISULFIDE INTERCHANGE PROTEIN DSBE"/>
    <property type="match status" value="1"/>
</dbReference>
<evidence type="ECO:0000313" key="7">
    <source>
        <dbReference type="Proteomes" id="UP000605676"/>
    </source>
</evidence>
<evidence type="ECO:0000256" key="3">
    <source>
        <dbReference type="ARBA" id="ARBA00023157"/>
    </source>
</evidence>
<evidence type="ECO:0000259" key="5">
    <source>
        <dbReference type="PROSITE" id="PS51352"/>
    </source>
</evidence>
<organism evidence="6 7">
    <name type="scientific">Carboxylicivirga marina</name>
    <dbReference type="NCBI Taxonomy" id="2800988"/>
    <lineage>
        <taxon>Bacteria</taxon>
        <taxon>Pseudomonadati</taxon>
        <taxon>Bacteroidota</taxon>
        <taxon>Bacteroidia</taxon>
        <taxon>Marinilabiliales</taxon>
        <taxon>Marinilabiliaceae</taxon>
        <taxon>Carboxylicivirga</taxon>
    </lineage>
</organism>
<dbReference type="InterPro" id="IPR000866">
    <property type="entry name" value="AhpC/TSA"/>
</dbReference>